<protein>
    <submittedName>
        <fullName evidence="2">RICIN domain-containing protein</fullName>
    </submittedName>
</protein>
<dbReference type="InterPro" id="IPR035992">
    <property type="entry name" value="Ricin_B-like_lectins"/>
</dbReference>
<organism evidence="2 3">
    <name type="scientific">Humibacter ginsenosidimutans</name>
    <dbReference type="NCBI Taxonomy" id="2599293"/>
    <lineage>
        <taxon>Bacteria</taxon>
        <taxon>Bacillati</taxon>
        <taxon>Actinomycetota</taxon>
        <taxon>Actinomycetes</taxon>
        <taxon>Micrococcales</taxon>
        <taxon>Microbacteriaceae</taxon>
        <taxon>Humibacter</taxon>
    </lineage>
</organism>
<sequence length="319" mass="32926">MIVATAVAVLLGIGGVLAVVSAPSSSTGAKQLTAGRHTAFLTFYGWWDNTPPGGAIAFPGLHRTAGGTGSYADPITLATSSAELRPGSRVYVPRVGKYFIVEDSCQECGVDYRGQGRDHTKPGPNGGPGLVHFDLWLGGRGGNAFDAIDCEDALTRYDDSGPVLEPVVIDPGPGERVSTQPLFDATTGRCFGGAKADSTTGTYANRASGNCLTAAGTTVGSPLSTAPCSADDDQSLVFNGAFLMAHGLCAQIGSDTATSIVLEHCDGGPLQQWSVNTDGTITDIQTGQYAISDAGGRVIARRFGPGPGARDEWTFHARQ</sequence>
<dbReference type="EMBL" id="CP042305">
    <property type="protein sequence ID" value="QDZ16789.1"/>
    <property type="molecule type" value="Genomic_DNA"/>
</dbReference>
<evidence type="ECO:0000259" key="1">
    <source>
        <dbReference type="Pfam" id="PF00652"/>
    </source>
</evidence>
<dbReference type="InterPro" id="IPR000772">
    <property type="entry name" value="Ricin_B_lectin"/>
</dbReference>
<accession>A0A5B8M947</accession>
<gene>
    <name evidence="2" type="ORF">FPZ11_08740</name>
</gene>
<dbReference type="Proteomes" id="UP000320216">
    <property type="component" value="Chromosome"/>
</dbReference>
<dbReference type="Pfam" id="PF00652">
    <property type="entry name" value="Ricin_B_lectin"/>
    <property type="match status" value="1"/>
</dbReference>
<evidence type="ECO:0000313" key="3">
    <source>
        <dbReference type="Proteomes" id="UP000320216"/>
    </source>
</evidence>
<proteinExistence type="predicted"/>
<dbReference type="PROSITE" id="PS50231">
    <property type="entry name" value="RICIN_B_LECTIN"/>
    <property type="match status" value="1"/>
</dbReference>
<keyword evidence="3" id="KW-1185">Reference proteome</keyword>
<feature type="domain" description="Ricin B lectin" evidence="1">
    <location>
        <begin position="200"/>
        <end position="288"/>
    </location>
</feature>
<name>A0A5B8M947_9MICO</name>
<dbReference type="AlphaFoldDB" id="A0A5B8M947"/>
<evidence type="ECO:0000313" key="2">
    <source>
        <dbReference type="EMBL" id="QDZ16789.1"/>
    </source>
</evidence>
<dbReference type="Gene3D" id="2.80.10.50">
    <property type="match status" value="1"/>
</dbReference>
<dbReference type="OrthoDB" id="9776657at2"/>
<dbReference type="SUPFAM" id="SSF50370">
    <property type="entry name" value="Ricin B-like lectins"/>
    <property type="match status" value="1"/>
</dbReference>
<reference evidence="2 3" key="1">
    <citation type="submission" date="2019-07" db="EMBL/GenBank/DDBJ databases">
        <title>Full genome sequence of Humibacter sp. WJ7-1.</title>
        <authorList>
            <person name="Im W.-T."/>
        </authorList>
    </citation>
    <scope>NUCLEOTIDE SEQUENCE [LARGE SCALE GENOMIC DNA]</scope>
    <source>
        <strain evidence="2 3">WJ7-1</strain>
    </source>
</reference>
<dbReference type="KEGG" id="huw:FPZ11_08740"/>